<evidence type="ECO:0000256" key="1">
    <source>
        <dbReference type="SAM" id="Phobius"/>
    </source>
</evidence>
<proteinExistence type="predicted"/>
<keyword evidence="1" id="KW-0812">Transmembrane</keyword>
<dbReference type="AlphaFoldDB" id="A0A5Z2D3S1"/>
<keyword evidence="1" id="KW-0472">Membrane</keyword>
<accession>A0A5Z2D3S1</accession>
<feature type="non-terminal residue" evidence="2">
    <location>
        <position position="91"/>
    </location>
</feature>
<reference evidence="2" key="1">
    <citation type="submission" date="2019-09" db="EMBL/GenBank/DDBJ databases">
        <authorList>
            <person name="Ashton P.M."/>
            <person name="Dallman T."/>
            <person name="Nair S."/>
            <person name="De Pinna E."/>
            <person name="Peters T."/>
            <person name="Grant K."/>
        </authorList>
    </citation>
    <scope>NUCLEOTIDE SEQUENCE</scope>
    <source>
        <strain evidence="2">99729</strain>
    </source>
</reference>
<keyword evidence="1" id="KW-1133">Transmembrane helix</keyword>
<protein>
    <submittedName>
        <fullName evidence="2">Uncharacterized protein</fullName>
    </submittedName>
</protein>
<sequence>QNNIQEKSTQLNQLQSKLSFQTQYGTAKSRIQNQLSYKLGQAMIINSKSLLGYLIMPMILLNIIISHKQAQKAYKLKIKKNPNLALPPLES</sequence>
<organism evidence="2">
    <name type="scientific">Campylobacter coli</name>
    <dbReference type="NCBI Taxonomy" id="195"/>
    <lineage>
        <taxon>Bacteria</taxon>
        <taxon>Pseudomonadati</taxon>
        <taxon>Campylobacterota</taxon>
        <taxon>Epsilonproteobacteria</taxon>
        <taxon>Campylobacterales</taxon>
        <taxon>Campylobacteraceae</taxon>
        <taxon>Campylobacter</taxon>
    </lineage>
</organism>
<evidence type="ECO:0000313" key="2">
    <source>
        <dbReference type="EMBL" id="ECR3415705.1"/>
    </source>
</evidence>
<dbReference type="EMBL" id="AAKFTX010000036">
    <property type="protein sequence ID" value="ECR3415705.1"/>
    <property type="molecule type" value="Genomic_DNA"/>
</dbReference>
<gene>
    <name evidence="2" type="ORF">F1Q07_08605</name>
</gene>
<feature type="transmembrane region" description="Helical" evidence="1">
    <location>
        <begin position="50"/>
        <end position="67"/>
    </location>
</feature>
<comment type="caution">
    <text evidence="2">The sequence shown here is derived from an EMBL/GenBank/DDBJ whole genome shotgun (WGS) entry which is preliminary data.</text>
</comment>
<name>A0A5Z2D3S1_CAMCO</name>
<feature type="non-terminal residue" evidence="2">
    <location>
        <position position="1"/>
    </location>
</feature>